<evidence type="ECO:0000313" key="1">
    <source>
        <dbReference type="EMBL" id="KAK9945810.1"/>
    </source>
</evidence>
<dbReference type="Proteomes" id="UP001457282">
    <property type="component" value="Unassembled WGS sequence"/>
</dbReference>
<comment type="caution">
    <text evidence="1">The sequence shown here is derived from an EMBL/GenBank/DDBJ whole genome shotgun (WGS) entry which is preliminary data.</text>
</comment>
<name>A0AAW1YCH6_RUBAR</name>
<reference evidence="1 2" key="1">
    <citation type="journal article" date="2023" name="G3 (Bethesda)">
        <title>A chromosome-length genome assembly and annotation of blackberry (Rubus argutus, cv. 'Hillquist').</title>
        <authorList>
            <person name="Bruna T."/>
            <person name="Aryal R."/>
            <person name="Dudchenko O."/>
            <person name="Sargent D.J."/>
            <person name="Mead D."/>
            <person name="Buti M."/>
            <person name="Cavallini A."/>
            <person name="Hytonen T."/>
            <person name="Andres J."/>
            <person name="Pham M."/>
            <person name="Weisz D."/>
            <person name="Mascagni F."/>
            <person name="Usai G."/>
            <person name="Natali L."/>
            <person name="Bassil N."/>
            <person name="Fernandez G.E."/>
            <person name="Lomsadze A."/>
            <person name="Armour M."/>
            <person name="Olukolu B."/>
            <person name="Poorten T."/>
            <person name="Britton C."/>
            <person name="Davik J."/>
            <person name="Ashrafi H."/>
            <person name="Aiden E.L."/>
            <person name="Borodovsky M."/>
            <person name="Worthington M."/>
        </authorList>
    </citation>
    <scope>NUCLEOTIDE SEQUENCE [LARGE SCALE GENOMIC DNA]</scope>
    <source>
        <strain evidence="1">PI 553951</strain>
    </source>
</reference>
<evidence type="ECO:0000313" key="2">
    <source>
        <dbReference type="Proteomes" id="UP001457282"/>
    </source>
</evidence>
<accession>A0AAW1YCH6</accession>
<gene>
    <name evidence="1" type="ORF">M0R45_011307</name>
</gene>
<protein>
    <submittedName>
        <fullName evidence="1">Uncharacterized protein</fullName>
    </submittedName>
</protein>
<organism evidence="1 2">
    <name type="scientific">Rubus argutus</name>
    <name type="common">Southern blackberry</name>
    <dbReference type="NCBI Taxonomy" id="59490"/>
    <lineage>
        <taxon>Eukaryota</taxon>
        <taxon>Viridiplantae</taxon>
        <taxon>Streptophyta</taxon>
        <taxon>Embryophyta</taxon>
        <taxon>Tracheophyta</taxon>
        <taxon>Spermatophyta</taxon>
        <taxon>Magnoliopsida</taxon>
        <taxon>eudicotyledons</taxon>
        <taxon>Gunneridae</taxon>
        <taxon>Pentapetalae</taxon>
        <taxon>rosids</taxon>
        <taxon>fabids</taxon>
        <taxon>Rosales</taxon>
        <taxon>Rosaceae</taxon>
        <taxon>Rosoideae</taxon>
        <taxon>Rosoideae incertae sedis</taxon>
        <taxon>Rubus</taxon>
    </lineage>
</organism>
<dbReference type="AlphaFoldDB" id="A0AAW1YCH6"/>
<proteinExistence type="predicted"/>
<sequence>MVIIGRHGNNTQIQRDHFRLRVTIFKVSRNLQSKGVNFRDQSLNEVQGHTSPRENGVDGVMGMCEEHVTGYKEGFFNGVQGYGQILGGSTIEADE</sequence>
<dbReference type="EMBL" id="JBEDUW010000002">
    <property type="protein sequence ID" value="KAK9945810.1"/>
    <property type="molecule type" value="Genomic_DNA"/>
</dbReference>
<keyword evidence="2" id="KW-1185">Reference proteome</keyword>